<dbReference type="GO" id="GO:0005634">
    <property type="term" value="C:nucleus"/>
    <property type="evidence" value="ECO:0007669"/>
    <property type="project" value="TreeGrafter"/>
</dbReference>
<evidence type="ECO:0000256" key="1">
    <source>
        <dbReference type="ARBA" id="ARBA00025733"/>
    </source>
</evidence>
<dbReference type="CDD" id="cd06465">
    <property type="entry name" value="p23_hB-ind1_like"/>
    <property type="match status" value="1"/>
</dbReference>
<dbReference type="GO" id="GO:0051131">
    <property type="term" value="P:chaperone-mediated protein complex assembly"/>
    <property type="evidence" value="ECO:0007669"/>
    <property type="project" value="TreeGrafter"/>
</dbReference>
<comment type="similarity">
    <text evidence="1">Belongs to the p23/wos2 family.</text>
</comment>
<dbReference type="AlphaFoldDB" id="A0AAD9G7G9"/>
<reference evidence="3" key="2">
    <citation type="submission" date="2021-05" db="EMBL/GenBank/DDBJ databases">
        <authorList>
            <person name="Pain A."/>
        </authorList>
    </citation>
    <scope>NUCLEOTIDE SEQUENCE</scope>
    <source>
        <strain evidence="3">1802A</strain>
    </source>
</reference>
<protein>
    <recommendedName>
        <fullName evidence="2">CS domain-containing protein</fullName>
    </recommendedName>
</protein>
<evidence type="ECO:0000259" key="2">
    <source>
        <dbReference type="PROSITE" id="PS51203"/>
    </source>
</evidence>
<feature type="domain" description="CS" evidence="2">
    <location>
        <begin position="15"/>
        <end position="96"/>
    </location>
</feature>
<sequence length="275" mass="30622">MVYVVITNRFYTFCRLSPNVLWAQTKDAVYMTVEIQQDKDVSVQLKDDSVTIAAQEYQCTVNFYKPIKSSEAMKSTDRFLRLKFPKKEEERWPSLNADGKKHWIKIDWDKWVDSDAEDDERGMDDFDMSAFENMGNFGQFGGMDMNDDPFDYEDLNCCGKGDCPCDKCKCGGSLCDCGKACECQDCQCNEACNCGVDCGSREPRDYGTICCESCTCGDDCRCTPDNKCGPNCNCPGTEISSDHCKCEDSCSCGGNCKCTDETKCVPACKCAVAAC</sequence>
<reference evidence="3" key="1">
    <citation type="journal article" date="2014" name="Nucleic Acids Res.">
        <title>The evolutionary dynamics of variant antigen genes in Babesia reveal a history of genomic innovation underlying host-parasite interaction.</title>
        <authorList>
            <person name="Jackson A.P."/>
            <person name="Otto T.D."/>
            <person name="Darby A."/>
            <person name="Ramaprasad A."/>
            <person name="Xia D."/>
            <person name="Echaide I.E."/>
            <person name="Farber M."/>
            <person name="Gahlot S."/>
            <person name="Gamble J."/>
            <person name="Gupta D."/>
            <person name="Gupta Y."/>
            <person name="Jackson L."/>
            <person name="Malandrin L."/>
            <person name="Malas T.B."/>
            <person name="Moussa E."/>
            <person name="Nair M."/>
            <person name="Reid A.J."/>
            <person name="Sanders M."/>
            <person name="Sharma J."/>
            <person name="Tracey A."/>
            <person name="Quail M.A."/>
            <person name="Weir W."/>
            <person name="Wastling J.M."/>
            <person name="Hall N."/>
            <person name="Willadsen P."/>
            <person name="Lingelbach K."/>
            <person name="Shiels B."/>
            <person name="Tait A."/>
            <person name="Berriman M."/>
            <person name="Allred D.R."/>
            <person name="Pain A."/>
        </authorList>
    </citation>
    <scope>NUCLEOTIDE SEQUENCE</scope>
    <source>
        <strain evidence="3">1802A</strain>
    </source>
</reference>
<dbReference type="InterPro" id="IPR045250">
    <property type="entry name" value="p23-like"/>
</dbReference>
<dbReference type="GO" id="GO:0006457">
    <property type="term" value="P:protein folding"/>
    <property type="evidence" value="ECO:0007669"/>
    <property type="project" value="TreeGrafter"/>
</dbReference>
<name>A0AAD9G7G9_BABDI</name>
<dbReference type="Pfam" id="PF04969">
    <property type="entry name" value="CS"/>
    <property type="match status" value="1"/>
</dbReference>
<dbReference type="InterPro" id="IPR008978">
    <property type="entry name" value="HSP20-like_chaperone"/>
</dbReference>
<organism evidence="3 4">
    <name type="scientific">Babesia divergens</name>
    <dbReference type="NCBI Taxonomy" id="32595"/>
    <lineage>
        <taxon>Eukaryota</taxon>
        <taxon>Sar</taxon>
        <taxon>Alveolata</taxon>
        <taxon>Apicomplexa</taxon>
        <taxon>Aconoidasida</taxon>
        <taxon>Piroplasmida</taxon>
        <taxon>Babesiidae</taxon>
        <taxon>Babesia</taxon>
    </lineage>
</organism>
<dbReference type="Proteomes" id="UP001195914">
    <property type="component" value="Unassembled WGS sequence"/>
</dbReference>
<dbReference type="SUPFAM" id="SSF49764">
    <property type="entry name" value="HSP20-like chaperones"/>
    <property type="match status" value="1"/>
</dbReference>
<dbReference type="GO" id="GO:0005829">
    <property type="term" value="C:cytosol"/>
    <property type="evidence" value="ECO:0007669"/>
    <property type="project" value="TreeGrafter"/>
</dbReference>
<dbReference type="EMBL" id="JAHBMH010000073">
    <property type="protein sequence ID" value="KAK1933242.1"/>
    <property type="molecule type" value="Genomic_DNA"/>
</dbReference>
<evidence type="ECO:0000313" key="3">
    <source>
        <dbReference type="EMBL" id="KAK1933242.1"/>
    </source>
</evidence>
<gene>
    <name evidence="3" type="ORF">X943_002840</name>
</gene>
<dbReference type="Gene3D" id="2.60.40.790">
    <property type="match status" value="1"/>
</dbReference>
<proteinExistence type="inferred from homology"/>
<dbReference type="PANTHER" id="PTHR22932">
    <property type="entry name" value="TELOMERASE-BINDING PROTEIN P23 HSP90 CO-CHAPERONE"/>
    <property type="match status" value="1"/>
</dbReference>
<dbReference type="InterPro" id="IPR007052">
    <property type="entry name" value="CS_dom"/>
</dbReference>
<accession>A0AAD9G7G9</accession>
<dbReference type="PROSITE" id="PS51203">
    <property type="entry name" value="CS"/>
    <property type="match status" value="1"/>
</dbReference>
<evidence type="ECO:0000313" key="4">
    <source>
        <dbReference type="Proteomes" id="UP001195914"/>
    </source>
</evidence>
<keyword evidence="4" id="KW-1185">Reference proteome</keyword>
<dbReference type="GO" id="GO:0051087">
    <property type="term" value="F:protein-folding chaperone binding"/>
    <property type="evidence" value="ECO:0007669"/>
    <property type="project" value="TreeGrafter"/>
</dbReference>
<comment type="caution">
    <text evidence="3">The sequence shown here is derived from an EMBL/GenBank/DDBJ whole genome shotgun (WGS) entry which is preliminary data.</text>
</comment>
<dbReference type="PANTHER" id="PTHR22932:SF1">
    <property type="entry name" value="CO-CHAPERONE PROTEIN DAF-41"/>
    <property type="match status" value="1"/>
</dbReference>
<dbReference type="GO" id="GO:0051879">
    <property type="term" value="F:Hsp90 protein binding"/>
    <property type="evidence" value="ECO:0007669"/>
    <property type="project" value="InterPro"/>
</dbReference>